<dbReference type="PANTHER" id="PTHR43591">
    <property type="entry name" value="METHYLTRANSFERASE"/>
    <property type="match status" value="1"/>
</dbReference>
<protein>
    <submittedName>
        <fullName evidence="1">Uncharacterized protein</fullName>
    </submittedName>
</protein>
<dbReference type="RefSeq" id="XP_019034538.1">
    <property type="nucleotide sequence ID" value="XM_019173833.1"/>
</dbReference>
<keyword evidence="2" id="KW-1185">Reference proteome</keyword>
<evidence type="ECO:0000313" key="1">
    <source>
        <dbReference type="EMBL" id="ODO06438.1"/>
    </source>
</evidence>
<name>A0A1E3JZX8_9TREE</name>
<dbReference type="EMBL" id="AWGH01000003">
    <property type="protein sequence ID" value="ODO06438.1"/>
    <property type="molecule type" value="Genomic_DNA"/>
</dbReference>
<dbReference type="PANTHER" id="PTHR43591:SF24">
    <property type="entry name" value="2-METHOXY-6-POLYPRENYL-1,4-BENZOQUINOL METHYLASE, MITOCHONDRIAL"/>
    <property type="match status" value="1"/>
</dbReference>
<gene>
    <name evidence="1" type="ORF">L198_01670</name>
</gene>
<dbReference type="CDD" id="cd02440">
    <property type="entry name" value="AdoMet_MTases"/>
    <property type="match status" value="1"/>
</dbReference>
<evidence type="ECO:0000313" key="2">
    <source>
        <dbReference type="Proteomes" id="UP000094819"/>
    </source>
</evidence>
<comment type="caution">
    <text evidence="1">The sequence shown here is derived from an EMBL/GenBank/DDBJ whole genome shotgun (WGS) entry which is preliminary data.</text>
</comment>
<dbReference type="Pfam" id="PF13489">
    <property type="entry name" value="Methyltransf_23"/>
    <property type="match status" value="1"/>
</dbReference>
<dbReference type="GeneID" id="30190883"/>
<reference evidence="1 2" key="1">
    <citation type="submission" date="2016-06" db="EMBL/GenBank/DDBJ databases">
        <title>Evolution of pathogenesis and genome organization in the Tremellales.</title>
        <authorList>
            <person name="Cuomo C."/>
            <person name="Litvintseva A."/>
            <person name="Heitman J."/>
            <person name="Chen Y."/>
            <person name="Sun S."/>
            <person name="Springer D."/>
            <person name="Dromer F."/>
            <person name="Young S."/>
            <person name="Zeng Q."/>
            <person name="Chapman S."/>
            <person name="Gujja S."/>
            <person name="Saif S."/>
            <person name="Birren B."/>
        </authorList>
    </citation>
    <scope>NUCLEOTIDE SEQUENCE [LARGE SCALE GENOMIC DNA]</scope>
    <source>
        <strain evidence="1 2">CBS 7118</strain>
    </source>
</reference>
<dbReference type="AlphaFoldDB" id="A0A1E3JZX8"/>
<dbReference type="Gene3D" id="3.40.50.150">
    <property type="entry name" value="Vaccinia Virus protein VP39"/>
    <property type="match status" value="1"/>
</dbReference>
<dbReference type="GO" id="GO:0008168">
    <property type="term" value="F:methyltransferase activity"/>
    <property type="evidence" value="ECO:0007669"/>
    <property type="project" value="TreeGrafter"/>
</dbReference>
<dbReference type="OrthoDB" id="2013972at2759"/>
<dbReference type="InterPro" id="IPR029063">
    <property type="entry name" value="SAM-dependent_MTases_sf"/>
</dbReference>
<dbReference type="SUPFAM" id="SSF53335">
    <property type="entry name" value="S-adenosyl-L-methionine-dependent methyltransferases"/>
    <property type="match status" value="1"/>
</dbReference>
<dbReference type="Proteomes" id="UP000094819">
    <property type="component" value="Unassembled WGS sequence"/>
</dbReference>
<accession>A0A1E3JZX8</accession>
<organism evidence="1 2">
    <name type="scientific">Cryptococcus wingfieldii CBS 7118</name>
    <dbReference type="NCBI Taxonomy" id="1295528"/>
    <lineage>
        <taxon>Eukaryota</taxon>
        <taxon>Fungi</taxon>
        <taxon>Dikarya</taxon>
        <taxon>Basidiomycota</taxon>
        <taxon>Agaricomycotina</taxon>
        <taxon>Tremellomycetes</taxon>
        <taxon>Tremellales</taxon>
        <taxon>Cryptococcaceae</taxon>
        <taxon>Cryptococcus</taxon>
    </lineage>
</organism>
<sequence>MAEHDDEAVGELESQLGWTSGHSAGGGYFVQGNRLYNNSTWTYRFPSDSHEVVRMDRQHFVLLRSLPGLYRGPVDVVLKRPGVRRRILDIGCGTGVWTYEMAEAFPQVECVGIDIMPIHHEHELPNLTFLCANAPSDLRTFADSSFDVVHLRLMLTATSQYEDIVKEVHRILRPGGLILIHEVHVTFVSAWEGFRPEDLMPAMTQMTVLVREAFRYRGVRLEFFESMANVLSSAGFSPEDTDTYYHYRQGCNNQPDSQFGQEDAENFIAYAFACRLVLLESGVTDEEGFDRLWRQMSLEVRGQSSGVGGPLGGQGVLSAWGYWWALKH</sequence>
<proteinExistence type="predicted"/>